<feature type="domain" description="Phosphatidic acid phosphatase type 2/haloperoxidase" evidence="2">
    <location>
        <begin position="132"/>
        <end position="211"/>
    </location>
</feature>
<accession>A0ABT7N5B8</accession>
<dbReference type="Proteomes" id="UP001174908">
    <property type="component" value="Unassembled WGS sequence"/>
</dbReference>
<feature type="transmembrane region" description="Helical" evidence="1">
    <location>
        <begin position="56"/>
        <end position="75"/>
    </location>
</feature>
<evidence type="ECO:0000313" key="3">
    <source>
        <dbReference type="EMBL" id="MDM0043144.1"/>
    </source>
</evidence>
<evidence type="ECO:0000256" key="1">
    <source>
        <dbReference type="SAM" id="Phobius"/>
    </source>
</evidence>
<comment type="caution">
    <text evidence="3">The sequence shown here is derived from an EMBL/GenBank/DDBJ whole genome shotgun (WGS) entry which is preliminary data.</text>
</comment>
<dbReference type="InterPro" id="IPR036938">
    <property type="entry name" value="PAP2/HPO_sf"/>
</dbReference>
<dbReference type="EMBL" id="JASZYV010000001">
    <property type="protein sequence ID" value="MDM0043144.1"/>
    <property type="molecule type" value="Genomic_DNA"/>
</dbReference>
<evidence type="ECO:0000259" key="2">
    <source>
        <dbReference type="Pfam" id="PF01569"/>
    </source>
</evidence>
<protein>
    <submittedName>
        <fullName evidence="3">Phosphatase PAP2 family protein</fullName>
    </submittedName>
</protein>
<proteinExistence type="predicted"/>
<gene>
    <name evidence="3" type="ORF">QTH91_01495</name>
</gene>
<dbReference type="Pfam" id="PF01569">
    <property type="entry name" value="PAP2"/>
    <property type="match status" value="1"/>
</dbReference>
<feature type="transmembrane region" description="Helical" evidence="1">
    <location>
        <begin position="187"/>
        <end position="206"/>
    </location>
</feature>
<keyword evidence="1" id="KW-1133">Transmembrane helix</keyword>
<dbReference type="InterPro" id="IPR000326">
    <property type="entry name" value="PAP2/HPO"/>
</dbReference>
<keyword evidence="1" id="KW-0812">Transmembrane</keyword>
<feature type="transmembrane region" description="Helical" evidence="1">
    <location>
        <begin position="87"/>
        <end position="107"/>
    </location>
</feature>
<feature type="transmembrane region" description="Helical" evidence="1">
    <location>
        <begin position="16"/>
        <end position="36"/>
    </location>
</feature>
<evidence type="ECO:0000313" key="4">
    <source>
        <dbReference type="Proteomes" id="UP001174908"/>
    </source>
</evidence>
<dbReference type="Gene3D" id="1.20.144.10">
    <property type="entry name" value="Phosphatidic acid phosphatase type 2/haloperoxidase"/>
    <property type="match status" value="1"/>
</dbReference>
<keyword evidence="1" id="KW-0472">Membrane</keyword>
<dbReference type="SUPFAM" id="SSF48317">
    <property type="entry name" value="Acid phosphatase/Vanadium-dependent haloperoxidase"/>
    <property type="match status" value="1"/>
</dbReference>
<dbReference type="RefSeq" id="WP_286658267.1">
    <property type="nucleotide sequence ID" value="NZ_JASZYV010000001.1"/>
</dbReference>
<feature type="transmembrane region" description="Helical" evidence="1">
    <location>
        <begin position="164"/>
        <end position="181"/>
    </location>
</feature>
<name>A0ABT7N5B8_9BURK</name>
<feature type="transmembrane region" description="Helical" evidence="1">
    <location>
        <begin position="132"/>
        <end position="152"/>
    </location>
</feature>
<reference evidence="3" key="1">
    <citation type="submission" date="2023-06" db="EMBL/GenBank/DDBJ databases">
        <authorList>
            <person name="Jiang Y."/>
            <person name="Liu Q."/>
        </authorList>
    </citation>
    <scope>NUCLEOTIDE SEQUENCE</scope>
    <source>
        <strain evidence="3">CGMCC 1.12089</strain>
    </source>
</reference>
<sequence length="229" mass="25671">MPWTTDIGERFRDRQWLKILGTTVWIWVFFIGYFHLLRNPMGPVFEMPWTFVDDWVPFQPAWLIPYLSLWVYVGIAPGLQRGFLPLVAYGLWAGALCVAGLLCFMFLPTRVPPVSIDPGGFPGFAMLQGIDAAGNACPSMHVAIALFTCVWLEHILRQAGAPRWLRLINLAWFLAIAYSTMATRQHVFLDALAGGVLGGLFACASLRWRPADVPRAAHEPATVAIMDRR</sequence>
<organism evidence="3 4">
    <name type="scientific">Variovorax dokdonensis</name>
    <dbReference type="NCBI Taxonomy" id="344883"/>
    <lineage>
        <taxon>Bacteria</taxon>
        <taxon>Pseudomonadati</taxon>
        <taxon>Pseudomonadota</taxon>
        <taxon>Betaproteobacteria</taxon>
        <taxon>Burkholderiales</taxon>
        <taxon>Comamonadaceae</taxon>
        <taxon>Variovorax</taxon>
    </lineage>
</organism>
<keyword evidence="4" id="KW-1185">Reference proteome</keyword>